<feature type="signal peptide" evidence="1">
    <location>
        <begin position="1"/>
        <end position="22"/>
    </location>
</feature>
<proteinExistence type="predicted"/>
<dbReference type="Gene3D" id="3.40.50.720">
    <property type="entry name" value="NAD(P)-binding Rossmann-like Domain"/>
    <property type="match status" value="1"/>
</dbReference>
<organism evidence="3 4">
    <name type="scientific">Lactiplantibacillus mudanjiangensis</name>
    <dbReference type="NCBI Taxonomy" id="1296538"/>
    <lineage>
        <taxon>Bacteria</taxon>
        <taxon>Bacillati</taxon>
        <taxon>Bacillota</taxon>
        <taxon>Bacilli</taxon>
        <taxon>Lactobacillales</taxon>
        <taxon>Lactobacillaceae</taxon>
        <taxon>Lactiplantibacillus</taxon>
    </lineage>
</organism>
<dbReference type="SUPFAM" id="SSF51735">
    <property type="entry name" value="NAD(P)-binding Rossmann-fold domains"/>
    <property type="match status" value="1"/>
</dbReference>
<name>A0A660EA38_9LACO</name>
<feature type="domain" description="NAD(P)-binding" evidence="2">
    <location>
        <begin position="7"/>
        <end position="202"/>
    </location>
</feature>
<feature type="chain" id="PRO_5038534496" evidence="1">
    <location>
        <begin position="23"/>
        <end position="216"/>
    </location>
</feature>
<evidence type="ECO:0000256" key="1">
    <source>
        <dbReference type="SAM" id="SignalP"/>
    </source>
</evidence>
<dbReference type="Proteomes" id="UP000289996">
    <property type="component" value="Unassembled WGS sequence"/>
</dbReference>
<dbReference type="PANTHER" id="PTHR43355:SF2">
    <property type="entry name" value="FLAVIN REDUCTASE (NADPH)"/>
    <property type="match status" value="1"/>
</dbReference>
<reference evidence="3 4" key="1">
    <citation type="submission" date="2018-11" db="EMBL/GenBank/DDBJ databases">
        <authorList>
            <person name="Wuyts S."/>
        </authorList>
    </citation>
    <scope>NUCLEOTIDE SEQUENCE [LARGE SCALE GENOMIC DNA]</scope>
    <source>
        <strain evidence="3">Lactobacillus mudanjiangensis AMBF249</strain>
    </source>
</reference>
<evidence type="ECO:0000259" key="2">
    <source>
        <dbReference type="Pfam" id="PF13460"/>
    </source>
</evidence>
<dbReference type="InterPro" id="IPR036291">
    <property type="entry name" value="NAD(P)-bd_dom_sf"/>
</dbReference>
<dbReference type="EMBL" id="UYIG01000174">
    <property type="protein sequence ID" value="VDG30054.1"/>
    <property type="molecule type" value="Genomic_DNA"/>
</dbReference>
<dbReference type="Pfam" id="PF13460">
    <property type="entry name" value="NAD_binding_10"/>
    <property type="match status" value="1"/>
</dbReference>
<keyword evidence="4" id="KW-1185">Reference proteome</keyword>
<evidence type="ECO:0000313" key="3">
    <source>
        <dbReference type="EMBL" id="VDG30054.1"/>
    </source>
</evidence>
<dbReference type="AlphaFoldDB" id="A0A660EA38"/>
<dbReference type="InterPro" id="IPR016040">
    <property type="entry name" value="NAD(P)-bd_dom"/>
</dbReference>
<dbReference type="OrthoDB" id="9785372at2"/>
<keyword evidence="1" id="KW-0732">Signal</keyword>
<dbReference type="GO" id="GO:0016646">
    <property type="term" value="F:oxidoreductase activity, acting on the CH-NH group of donors, NAD or NADP as acceptor"/>
    <property type="evidence" value="ECO:0007669"/>
    <property type="project" value="TreeGrafter"/>
</dbReference>
<sequence length="216" mass="22287">MKILIIGATGMAGSAITAAALANGHTVTALGRSAEKLAQLPDHTNLTRMAKDAFSLTATDLAAVDVVVDAMATPPAQAYLHVDLATKLVAEVRTKTSPRLVFILGAGSLHTGADHHLLVEDIAADPANAGFLAIPQNQLKELTFLQTVDNVDWVGISPAADFHAGPATTALTGTDDLLVNAAGQSVTTAGTMAQAVLAEIEQPAHHQMRFTVANAD</sequence>
<dbReference type="PANTHER" id="PTHR43355">
    <property type="entry name" value="FLAVIN REDUCTASE (NADPH)"/>
    <property type="match status" value="1"/>
</dbReference>
<accession>A0A660EA38</accession>
<protein>
    <submittedName>
        <fullName evidence="3">NADH-flavin reductase [Lactobacillus sp.]</fullName>
    </submittedName>
</protein>
<evidence type="ECO:0000313" key="4">
    <source>
        <dbReference type="Proteomes" id="UP000289996"/>
    </source>
</evidence>
<dbReference type="InterPro" id="IPR051606">
    <property type="entry name" value="Polyketide_Oxido-like"/>
</dbReference>
<dbReference type="RefSeq" id="WP_130847768.1">
    <property type="nucleotide sequence ID" value="NZ_UYIE01000141.1"/>
</dbReference>
<gene>
    <name evidence="3" type="ORF">MUDAN_MDHGFNIF_01609</name>
</gene>